<evidence type="ECO:0000256" key="3">
    <source>
        <dbReference type="ARBA" id="ARBA00023242"/>
    </source>
</evidence>
<feature type="compositionally biased region" description="Low complexity" evidence="4">
    <location>
        <begin position="139"/>
        <end position="148"/>
    </location>
</feature>
<dbReference type="EMBL" id="ML119052">
    <property type="protein sequence ID" value="ROT40309.1"/>
    <property type="molecule type" value="Genomic_DNA"/>
</dbReference>
<feature type="compositionally biased region" description="Polar residues" evidence="4">
    <location>
        <begin position="413"/>
        <end position="424"/>
    </location>
</feature>
<feature type="compositionally biased region" description="Low complexity" evidence="4">
    <location>
        <begin position="91"/>
        <end position="102"/>
    </location>
</feature>
<dbReference type="GO" id="GO:0005643">
    <property type="term" value="C:nuclear pore"/>
    <property type="evidence" value="ECO:0007669"/>
    <property type="project" value="InterPro"/>
</dbReference>
<evidence type="ECO:0000313" key="6">
    <source>
        <dbReference type="Proteomes" id="UP000272025"/>
    </source>
</evidence>
<organism evidence="5 6">
    <name type="scientific">Sodiomyces alkalinus (strain CBS 110278 / VKM F-3762 / F11)</name>
    <name type="common">Alkaliphilic filamentous fungus</name>
    <dbReference type="NCBI Taxonomy" id="1314773"/>
    <lineage>
        <taxon>Eukaryota</taxon>
        <taxon>Fungi</taxon>
        <taxon>Dikarya</taxon>
        <taxon>Ascomycota</taxon>
        <taxon>Pezizomycotina</taxon>
        <taxon>Sordariomycetes</taxon>
        <taxon>Hypocreomycetidae</taxon>
        <taxon>Glomerellales</taxon>
        <taxon>Plectosphaerellaceae</taxon>
        <taxon>Sodiomyces</taxon>
    </lineage>
</organism>
<feature type="compositionally biased region" description="Low complexity" evidence="4">
    <location>
        <begin position="400"/>
        <end position="410"/>
    </location>
</feature>
<dbReference type="STRING" id="1314773.A0A3N2Q0M2"/>
<gene>
    <name evidence="5" type="ORF">SODALDRAFT_306458</name>
</gene>
<evidence type="ECO:0000256" key="4">
    <source>
        <dbReference type="SAM" id="MobiDB-lite"/>
    </source>
</evidence>
<evidence type="ECO:0000256" key="2">
    <source>
        <dbReference type="ARBA" id="ARBA00010186"/>
    </source>
</evidence>
<feature type="compositionally biased region" description="Low complexity" evidence="4">
    <location>
        <begin position="196"/>
        <end position="225"/>
    </location>
</feature>
<dbReference type="OrthoDB" id="203824at2759"/>
<dbReference type="Proteomes" id="UP000272025">
    <property type="component" value="Unassembled WGS sequence"/>
</dbReference>
<evidence type="ECO:0000313" key="5">
    <source>
        <dbReference type="EMBL" id="ROT40309.1"/>
    </source>
</evidence>
<dbReference type="RefSeq" id="XP_028468115.1">
    <property type="nucleotide sequence ID" value="XM_028609040.1"/>
</dbReference>
<dbReference type="PANTHER" id="PTHR11225:SF4">
    <property type="entry name" value="NUCLEAR PORE COMPLEX PROTEIN NUP93"/>
    <property type="match status" value="1"/>
</dbReference>
<protein>
    <submittedName>
        <fullName evidence="5">NIC-domain-containing protein</fullName>
    </submittedName>
</protein>
<reference evidence="5 6" key="1">
    <citation type="journal article" date="2018" name="Mol. Ecol.">
        <title>The obligate alkalophilic soda-lake fungus Sodiomyces alkalinus has shifted to a protein diet.</title>
        <authorList>
            <person name="Grum-Grzhimaylo A.A."/>
            <person name="Falkoski D.L."/>
            <person name="van den Heuvel J."/>
            <person name="Valero-Jimenez C.A."/>
            <person name="Min B."/>
            <person name="Choi I.G."/>
            <person name="Lipzen A."/>
            <person name="Daum C.G."/>
            <person name="Aanen D.K."/>
            <person name="Tsang A."/>
            <person name="Henrissat B."/>
            <person name="Bilanenko E.N."/>
            <person name="de Vries R.P."/>
            <person name="van Kan J.A.L."/>
            <person name="Grigoriev I.V."/>
            <person name="Debets A.J.M."/>
        </authorList>
    </citation>
    <scope>NUCLEOTIDE SEQUENCE [LARGE SCALE GENOMIC DNA]</scope>
    <source>
        <strain evidence="5 6">F11</strain>
    </source>
</reference>
<evidence type="ECO:0000256" key="1">
    <source>
        <dbReference type="ARBA" id="ARBA00004259"/>
    </source>
</evidence>
<feature type="compositionally biased region" description="Low complexity" evidence="4">
    <location>
        <begin position="110"/>
        <end position="121"/>
    </location>
</feature>
<feature type="region of interest" description="Disordered" evidence="4">
    <location>
        <begin position="373"/>
        <end position="457"/>
    </location>
</feature>
<dbReference type="GeneID" id="39577518"/>
<accession>A0A3N2Q0M2</accession>
<keyword evidence="6" id="KW-1185">Reference proteome</keyword>
<keyword evidence="3" id="KW-0539">Nucleus</keyword>
<dbReference type="GO" id="GO:0017056">
    <property type="term" value="F:structural constituent of nuclear pore"/>
    <property type="evidence" value="ECO:0007669"/>
    <property type="project" value="InterPro"/>
</dbReference>
<feature type="region of interest" description="Disordered" evidence="4">
    <location>
        <begin position="1"/>
        <end position="225"/>
    </location>
</feature>
<feature type="compositionally biased region" description="Low complexity" evidence="4">
    <location>
        <begin position="64"/>
        <end position="79"/>
    </location>
</feature>
<dbReference type="GO" id="GO:0006606">
    <property type="term" value="P:protein import into nucleus"/>
    <property type="evidence" value="ECO:0007669"/>
    <property type="project" value="TreeGrafter"/>
</dbReference>
<feature type="compositionally biased region" description="Gly residues" evidence="4">
    <location>
        <begin position="1"/>
        <end position="20"/>
    </location>
</feature>
<dbReference type="PANTHER" id="PTHR11225">
    <property type="entry name" value="NUCLEAR PORE COMPLEX PROTEIN NUP93 NUCLEOPORIN NUP93 DEAD EYE PROTEIN"/>
    <property type="match status" value="1"/>
</dbReference>
<dbReference type="InterPro" id="IPR007231">
    <property type="entry name" value="Nucleoporin_int_Nup93/Nic96"/>
</dbReference>
<name>A0A3N2Q0M2_SODAK</name>
<dbReference type="Pfam" id="PF04097">
    <property type="entry name" value="Nic96"/>
    <property type="match status" value="1"/>
</dbReference>
<feature type="compositionally biased region" description="Basic and acidic residues" evidence="4">
    <location>
        <begin position="438"/>
        <end position="457"/>
    </location>
</feature>
<feature type="compositionally biased region" description="Low complexity" evidence="4">
    <location>
        <begin position="21"/>
        <end position="36"/>
    </location>
</feature>
<dbReference type="AlphaFoldDB" id="A0A3N2Q0M2"/>
<comment type="subcellular location">
    <subcellularLocation>
        <location evidence="1">Nucleus envelope</location>
    </subcellularLocation>
</comment>
<dbReference type="GO" id="GO:0016973">
    <property type="term" value="P:poly(A)+ mRNA export from nucleus"/>
    <property type="evidence" value="ECO:0007669"/>
    <property type="project" value="TreeGrafter"/>
</dbReference>
<sequence length="1182" mass="129446">MSLFGNTGGNTGGGLFGGGQQNQNQAQQTGTTQSTGGLFGGLNLGKPQTSTAGTGANTGGLFGGQQQQQQPQQQQTQQTAAKPSLFGSLNTGNTQQQSQQPTTGGGLFGGQQNQNQNQGFGASTQQSTAGVGGGLFGKPAATATQPQQGASLFGGAPSAAQQQNMPSLFGTSTAQPQTTTNAPGVSLFGGASFANQQPQGQGQGQAQTQTQTLNNHSQQQAAQPSSAYFDSLFAKSKKHGQGDGSLEELPSLQLGLGDLRQRLKTLGSRPHEKRLDGRAHYLLAASGVDPTTAAKDLGSLDMQRGRVERSAGYSPSEIDVETYLANLQSKTTMSMIADGLERSAREFDGFLEDNVTMEWDAQRKRIYEHFGIRPRDRPVGSNSVRDSHQGGFGRSRRSRGSQAGPRPGRQSVLGKSNLQRSVIGTPSRIGIHQSEFADVERPTDSDGPLHGRIGPDDRVLREKQGKLADKVRNLNASRLARQPYPILSELADVEKKSHEPHAPHIVEAYYALRQIVGEDPEADTTVNQATAKERQFVQMYMDESPNSPNAVAMRKKILGGANAFLEKKFLRDLEGLISKYPHEANLGGRPDIVSKVKAYIRLRSARKDLVPDNTELQQAKGEYVWAIVFYLLRSGHVSEAAQFVNDNASIFRSIDRTFQGYLNNYAASEDRRLKRSLQERCNAEFIQRVRNAPENSIDPFRMACYKIIGRCDLNNRNLDGLNTDISDWIWLQFNLAREGDRSLEVASEAYGLSELQAGIKEIGNKHFPKVATATSDDNSSGSFGMFFYLQVLSGMFEEAAAYLYPFSYVDAVHFAIGLEYYGLLRPSDPLTAMDDLRSLNSRGLVQINFGRMLGFYTRDFRAADVVSAVDYLTLICLNMDLPGEGGRRHANLCWEALRELVLETREFSKLIGDIRPDGQRIRGIIEERGPLIGLSEEDDFVNTVTMQAAHFAEENGRTTDAVLLYHLAGEYDTVVSIVSRALSEAISLDIGQDPLKLMPVKPRAEGQGAADLGSSLSLASIDDPVQLAKTMMSMYERDAMFHRMIQDQNQVACRVLLEMSTIKSLVEEKQWAQCLDKIRNLEILPLEANGDPAIIRAYATKFPGLSHPVSINVPNLLLWTIVACTRQREQLAASAFSGNEGTRRLIIEQLKQMVLDLTTYTSQLRYRFPPSLHEALARASAE</sequence>
<proteinExistence type="inferred from homology"/>
<feature type="compositionally biased region" description="Polar residues" evidence="4">
    <location>
        <begin position="159"/>
        <end position="183"/>
    </location>
</feature>
<comment type="similarity">
    <text evidence="2">Belongs to the nucleoporin interacting component (NIC) family.</text>
</comment>